<keyword evidence="2" id="KW-0813">Transport</keyword>
<comment type="caution">
    <text evidence="4">The sequence shown here is derived from an EMBL/GenBank/DDBJ whole genome shotgun (WGS) entry which is preliminary data.</text>
</comment>
<name>A0ABS0CGG2_9NOCA</name>
<feature type="domain" description="PhoU" evidence="3">
    <location>
        <begin position="24"/>
        <end position="103"/>
    </location>
</feature>
<comment type="subunit">
    <text evidence="2">Homodimer.</text>
</comment>
<reference evidence="4 5" key="1">
    <citation type="submission" date="2020-10" db="EMBL/GenBank/DDBJ databases">
        <title>Identification of Nocardia species via Next-generation sequencing and recognition of intraspecies genetic diversity.</title>
        <authorList>
            <person name="Li P."/>
            <person name="Li P."/>
            <person name="Lu B."/>
        </authorList>
    </citation>
    <scope>NUCLEOTIDE SEQUENCE [LARGE SCALE GENOMIC DNA]</scope>
    <source>
        <strain evidence="4 5">N-11</strain>
    </source>
</reference>
<sequence>MRTRFHENLDQLADRLQAMCLCNRDAIATATSALLGADLELSERAIDTCHEIDAMREDCEHTAVSLLALEAPVAGELRRVVTAIQLVGDLVRMAALAEHIANVARRRHPEHAVPETVRPIVAGMGAAATDMATSAAEVLVSGDPHDAAQLDGQDDTMDHLHQQLLAAILAGDWTGGTAAAVDVTLLGRYYERFADHAVEVGRRTVFMATGHSPDH</sequence>
<comment type="function">
    <text evidence="2">Plays a role in the regulation of phosphate uptake.</text>
</comment>
<dbReference type="NCBIfam" id="TIGR02135">
    <property type="entry name" value="phoU_full"/>
    <property type="match status" value="1"/>
</dbReference>
<dbReference type="InterPro" id="IPR026022">
    <property type="entry name" value="PhoU_dom"/>
</dbReference>
<proteinExistence type="inferred from homology"/>
<dbReference type="PANTHER" id="PTHR42930:SF3">
    <property type="entry name" value="PHOSPHATE-SPECIFIC TRANSPORT SYSTEM ACCESSORY PROTEIN PHOU"/>
    <property type="match status" value="1"/>
</dbReference>
<dbReference type="Pfam" id="PF01895">
    <property type="entry name" value="PhoU"/>
    <property type="match status" value="2"/>
</dbReference>
<comment type="subcellular location">
    <subcellularLocation>
        <location evidence="2">Cytoplasm</location>
    </subcellularLocation>
</comment>
<dbReference type="InterPro" id="IPR028366">
    <property type="entry name" value="PhoU"/>
</dbReference>
<evidence type="ECO:0000256" key="1">
    <source>
        <dbReference type="ARBA" id="ARBA00022592"/>
    </source>
</evidence>
<keyword evidence="2" id="KW-0963">Cytoplasm</keyword>
<dbReference type="SUPFAM" id="SSF109755">
    <property type="entry name" value="PhoU-like"/>
    <property type="match status" value="1"/>
</dbReference>
<dbReference type="Proteomes" id="UP000807309">
    <property type="component" value="Unassembled WGS sequence"/>
</dbReference>
<dbReference type="PIRSF" id="PIRSF003107">
    <property type="entry name" value="PhoU"/>
    <property type="match status" value="1"/>
</dbReference>
<feature type="domain" description="PhoU" evidence="3">
    <location>
        <begin position="123"/>
        <end position="203"/>
    </location>
</feature>
<gene>
    <name evidence="4" type="primary">phoU</name>
    <name evidence="4" type="ORF">IU470_30645</name>
</gene>
<evidence type="ECO:0000259" key="3">
    <source>
        <dbReference type="Pfam" id="PF01895"/>
    </source>
</evidence>
<keyword evidence="5" id="KW-1185">Reference proteome</keyword>
<organism evidence="4 5">
    <name type="scientific">Nocardia abscessus</name>
    <dbReference type="NCBI Taxonomy" id="120957"/>
    <lineage>
        <taxon>Bacteria</taxon>
        <taxon>Bacillati</taxon>
        <taxon>Actinomycetota</taxon>
        <taxon>Actinomycetes</taxon>
        <taxon>Mycobacteriales</taxon>
        <taxon>Nocardiaceae</taxon>
        <taxon>Nocardia</taxon>
    </lineage>
</organism>
<evidence type="ECO:0000313" key="5">
    <source>
        <dbReference type="Proteomes" id="UP000807309"/>
    </source>
</evidence>
<dbReference type="PANTHER" id="PTHR42930">
    <property type="entry name" value="PHOSPHATE-SPECIFIC TRANSPORT SYSTEM ACCESSORY PROTEIN PHOU"/>
    <property type="match status" value="1"/>
</dbReference>
<evidence type="ECO:0000256" key="2">
    <source>
        <dbReference type="PIRNR" id="PIRNR003107"/>
    </source>
</evidence>
<accession>A0ABS0CGG2</accession>
<keyword evidence="1 2" id="KW-0592">Phosphate transport</keyword>
<dbReference type="InterPro" id="IPR038078">
    <property type="entry name" value="PhoU-like_sf"/>
</dbReference>
<dbReference type="EMBL" id="JADLRE010000038">
    <property type="protein sequence ID" value="MBF6229437.1"/>
    <property type="molecule type" value="Genomic_DNA"/>
</dbReference>
<dbReference type="RefSeq" id="WP_195036278.1">
    <property type="nucleotide sequence ID" value="NZ_JADLRE010000038.1"/>
</dbReference>
<protein>
    <recommendedName>
        <fullName evidence="2">Phosphate-specific transport system accessory protein PhoU</fullName>
    </recommendedName>
</protein>
<evidence type="ECO:0000313" key="4">
    <source>
        <dbReference type="EMBL" id="MBF6229437.1"/>
    </source>
</evidence>
<dbReference type="Gene3D" id="1.20.58.220">
    <property type="entry name" value="Phosphate transport system protein phou homolog 2, domain 2"/>
    <property type="match status" value="1"/>
</dbReference>
<comment type="similarity">
    <text evidence="2">Belongs to the PhoU family.</text>
</comment>